<evidence type="ECO:0000256" key="1">
    <source>
        <dbReference type="SAM" id="MobiDB-lite"/>
    </source>
</evidence>
<feature type="region of interest" description="Disordered" evidence="1">
    <location>
        <begin position="52"/>
        <end position="121"/>
    </location>
</feature>
<feature type="compositionally biased region" description="Low complexity" evidence="1">
    <location>
        <begin position="112"/>
        <end position="121"/>
    </location>
</feature>
<dbReference type="Pfam" id="PF05120">
    <property type="entry name" value="GvpG"/>
    <property type="match status" value="1"/>
</dbReference>
<dbReference type="AlphaFoldDB" id="A0A9W6UYL9"/>
<dbReference type="InterPro" id="IPR007804">
    <property type="entry name" value="GvpG"/>
</dbReference>
<evidence type="ECO:0008006" key="4">
    <source>
        <dbReference type="Google" id="ProtNLM"/>
    </source>
</evidence>
<feature type="compositionally biased region" description="Basic and acidic residues" evidence="1">
    <location>
        <begin position="60"/>
        <end position="72"/>
    </location>
</feature>
<sequence length="121" mass="12301">MGLFSGLVTLPLAPVRGVIWVAEVLTEHAEAQLYDPARIAAEMQEIADRLAAGEIDEDEAAAREEELLDRLPRTGPSAEPQAGPSADAAAGPVVDDPVGPYDDGASGGAASGGPPDEASRG</sequence>
<feature type="compositionally biased region" description="Low complexity" evidence="1">
    <location>
        <begin position="82"/>
        <end position="104"/>
    </location>
</feature>
<evidence type="ECO:0000313" key="3">
    <source>
        <dbReference type="Proteomes" id="UP001165124"/>
    </source>
</evidence>
<dbReference type="EMBL" id="BSRZ01000022">
    <property type="protein sequence ID" value="GLW67353.1"/>
    <property type="molecule type" value="Genomic_DNA"/>
</dbReference>
<name>A0A9W6UYL9_9ACTN</name>
<proteinExistence type="predicted"/>
<dbReference type="Proteomes" id="UP001165124">
    <property type="component" value="Unassembled WGS sequence"/>
</dbReference>
<dbReference type="RefSeq" id="WP_083951504.1">
    <property type="nucleotide sequence ID" value="NZ_BSRZ01000022.1"/>
</dbReference>
<reference evidence="2" key="1">
    <citation type="submission" date="2023-02" db="EMBL/GenBank/DDBJ databases">
        <title>Actinomadura rubrobrunea NBRC 14622.</title>
        <authorList>
            <person name="Ichikawa N."/>
            <person name="Sato H."/>
            <person name="Tonouchi N."/>
        </authorList>
    </citation>
    <scope>NUCLEOTIDE SEQUENCE</scope>
    <source>
        <strain evidence="2">NBRC 14622</strain>
    </source>
</reference>
<protein>
    <recommendedName>
        <fullName evidence="4">Gas vesicle protein</fullName>
    </recommendedName>
</protein>
<gene>
    <name evidence="2" type="ORF">Arub01_55960</name>
</gene>
<keyword evidence="3" id="KW-1185">Reference proteome</keyword>
<evidence type="ECO:0000313" key="2">
    <source>
        <dbReference type="EMBL" id="GLW67353.1"/>
    </source>
</evidence>
<comment type="caution">
    <text evidence="2">The sequence shown here is derived from an EMBL/GenBank/DDBJ whole genome shotgun (WGS) entry which is preliminary data.</text>
</comment>
<accession>A0A9W6UYL9</accession>
<organism evidence="2 3">
    <name type="scientific">Actinomadura rubrobrunea</name>
    <dbReference type="NCBI Taxonomy" id="115335"/>
    <lineage>
        <taxon>Bacteria</taxon>
        <taxon>Bacillati</taxon>
        <taxon>Actinomycetota</taxon>
        <taxon>Actinomycetes</taxon>
        <taxon>Streptosporangiales</taxon>
        <taxon>Thermomonosporaceae</taxon>
        <taxon>Actinomadura</taxon>
    </lineage>
</organism>